<organism evidence="4 5">
    <name type="scientific">Rossellomorea pakistanensis</name>
    <dbReference type="NCBI Taxonomy" id="992288"/>
    <lineage>
        <taxon>Bacteria</taxon>
        <taxon>Bacillati</taxon>
        <taxon>Bacillota</taxon>
        <taxon>Bacilli</taxon>
        <taxon>Bacillales</taxon>
        <taxon>Bacillaceae</taxon>
        <taxon>Rossellomorea</taxon>
    </lineage>
</organism>
<gene>
    <name evidence="4" type="ORF">JOC86_002683</name>
</gene>
<evidence type="ECO:0000313" key="5">
    <source>
        <dbReference type="Proteomes" id="UP001646157"/>
    </source>
</evidence>
<accession>A0ABS2NE56</accession>
<dbReference type="PANTHER" id="PTHR43278:SF4">
    <property type="entry name" value="NAD(P)H-DEPENDENT FMN-CONTAINING OXIDOREDUCTASE YWQN-RELATED"/>
    <property type="match status" value="1"/>
</dbReference>
<evidence type="ECO:0000259" key="3">
    <source>
        <dbReference type="Pfam" id="PF02525"/>
    </source>
</evidence>
<evidence type="ECO:0000313" key="4">
    <source>
        <dbReference type="EMBL" id="MBM7586141.1"/>
    </source>
</evidence>
<sequence length="181" mass="21282">MKILALLGSSRKQGNTEYMVHRILEGVDHTSVHIADYTIQPITDMRHTEEGFSPVDDDYETLLHQFLEHDVIIFATPLYWYGMSGHLKNFVDRWSQYLRDERYNFKEELRKKKAYVVVTGGNTSTITALPLIQQFKYIFDFVGMEYIDYIIARGVKPEEVSHDPLALHKASFWNEEFKKEK</sequence>
<dbReference type="InterPro" id="IPR051796">
    <property type="entry name" value="ISF_SsuE-like"/>
</dbReference>
<feature type="domain" description="Flavodoxin-like fold" evidence="3">
    <location>
        <begin position="1"/>
        <end position="160"/>
    </location>
</feature>
<dbReference type="EMBL" id="JAFBDZ010000002">
    <property type="protein sequence ID" value="MBM7586141.1"/>
    <property type="molecule type" value="Genomic_DNA"/>
</dbReference>
<keyword evidence="5" id="KW-1185">Reference proteome</keyword>
<keyword evidence="2" id="KW-0288">FMN</keyword>
<dbReference type="InterPro" id="IPR029039">
    <property type="entry name" value="Flavoprotein-like_sf"/>
</dbReference>
<evidence type="ECO:0000256" key="2">
    <source>
        <dbReference type="ARBA" id="ARBA00022643"/>
    </source>
</evidence>
<keyword evidence="1" id="KW-0285">Flavoprotein</keyword>
<name>A0ABS2NE56_9BACI</name>
<dbReference type="SUPFAM" id="SSF52218">
    <property type="entry name" value="Flavoproteins"/>
    <property type="match status" value="1"/>
</dbReference>
<dbReference type="Pfam" id="PF02525">
    <property type="entry name" value="Flavodoxin_2"/>
    <property type="match status" value="1"/>
</dbReference>
<reference evidence="4 5" key="1">
    <citation type="submission" date="2021-01" db="EMBL/GenBank/DDBJ databases">
        <title>Genomic Encyclopedia of Type Strains, Phase IV (KMG-IV): sequencing the most valuable type-strain genomes for metagenomic binning, comparative biology and taxonomic classification.</title>
        <authorList>
            <person name="Goeker M."/>
        </authorList>
    </citation>
    <scope>NUCLEOTIDE SEQUENCE [LARGE SCALE GENOMIC DNA]</scope>
    <source>
        <strain evidence="4 5">DSM 24834</strain>
    </source>
</reference>
<proteinExistence type="predicted"/>
<dbReference type="Gene3D" id="3.40.50.360">
    <property type="match status" value="1"/>
</dbReference>
<dbReference type="PANTHER" id="PTHR43278">
    <property type="entry name" value="NAD(P)H-DEPENDENT FMN-CONTAINING OXIDOREDUCTASE YWQN-RELATED"/>
    <property type="match status" value="1"/>
</dbReference>
<evidence type="ECO:0000256" key="1">
    <source>
        <dbReference type="ARBA" id="ARBA00022630"/>
    </source>
</evidence>
<dbReference type="Proteomes" id="UP001646157">
    <property type="component" value="Unassembled WGS sequence"/>
</dbReference>
<comment type="caution">
    <text evidence="4">The sequence shown here is derived from an EMBL/GenBank/DDBJ whole genome shotgun (WGS) entry which is preliminary data.</text>
</comment>
<dbReference type="InterPro" id="IPR003680">
    <property type="entry name" value="Flavodoxin_fold"/>
</dbReference>
<protein>
    <submittedName>
        <fullName evidence="4">Multimeric flavodoxin WrbA</fullName>
    </submittedName>
</protein>